<reference evidence="1 2" key="1">
    <citation type="journal article" date="2023" name="Nucleic Acids Res.">
        <title>The hologenome of Daphnia magna reveals possible DNA methylation and microbiome-mediated evolution of the host genome.</title>
        <authorList>
            <person name="Chaturvedi A."/>
            <person name="Li X."/>
            <person name="Dhandapani V."/>
            <person name="Marshall H."/>
            <person name="Kissane S."/>
            <person name="Cuenca-Cambronero M."/>
            <person name="Asole G."/>
            <person name="Calvet F."/>
            <person name="Ruiz-Romero M."/>
            <person name="Marangio P."/>
            <person name="Guigo R."/>
            <person name="Rago D."/>
            <person name="Mirbahai L."/>
            <person name="Eastwood N."/>
            <person name="Colbourne J.K."/>
            <person name="Zhou J."/>
            <person name="Mallon E."/>
            <person name="Orsini L."/>
        </authorList>
    </citation>
    <scope>NUCLEOTIDE SEQUENCE [LARGE SCALE GENOMIC DNA]</scope>
    <source>
        <strain evidence="1">LRV0_1</strain>
    </source>
</reference>
<evidence type="ECO:0000313" key="1">
    <source>
        <dbReference type="EMBL" id="KAK4029004.1"/>
    </source>
</evidence>
<sequence length="82" mass="8914">MDQYGVPKVLQTLLSYAVYDYGDAIRGIVTAAGPLTIATLLPIKQLQCEAVIIVQKTDLTVASAQQMMHMTNRFSDSPKDGV</sequence>
<protein>
    <submittedName>
        <fullName evidence="1">Uncharacterized protein</fullName>
    </submittedName>
</protein>
<keyword evidence="2" id="KW-1185">Reference proteome</keyword>
<accession>A0ABR0AV45</accession>
<comment type="caution">
    <text evidence="1">The sequence shown here is derived from an EMBL/GenBank/DDBJ whole genome shotgun (WGS) entry which is preliminary data.</text>
</comment>
<name>A0ABR0AV45_9CRUS</name>
<proteinExistence type="predicted"/>
<evidence type="ECO:0000313" key="2">
    <source>
        <dbReference type="Proteomes" id="UP001234178"/>
    </source>
</evidence>
<organism evidence="1 2">
    <name type="scientific">Daphnia magna</name>
    <dbReference type="NCBI Taxonomy" id="35525"/>
    <lineage>
        <taxon>Eukaryota</taxon>
        <taxon>Metazoa</taxon>
        <taxon>Ecdysozoa</taxon>
        <taxon>Arthropoda</taxon>
        <taxon>Crustacea</taxon>
        <taxon>Branchiopoda</taxon>
        <taxon>Diplostraca</taxon>
        <taxon>Cladocera</taxon>
        <taxon>Anomopoda</taxon>
        <taxon>Daphniidae</taxon>
        <taxon>Daphnia</taxon>
    </lineage>
</organism>
<gene>
    <name evidence="1" type="ORF">OUZ56_022020</name>
</gene>
<dbReference type="EMBL" id="JAOYFB010000039">
    <property type="protein sequence ID" value="KAK4029004.1"/>
    <property type="molecule type" value="Genomic_DNA"/>
</dbReference>
<dbReference type="Proteomes" id="UP001234178">
    <property type="component" value="Unassembled WGS sequence"/>
</dbReference>